<dbReference type="AlphaFoldDB" id="A0A7V2WVZ8"/>
<evidence type="ECO:0000313" key="2">
    <source>
        <dbReference type="EMBL" id="HFC93683.1"/>
    </source>
</evidence>
<keyword evidence="1" id="KW-0732">Signal</keyword>
<feature type="signal peptide" evidence="1">
    <location>
        <begin position="1"/>
        <end position="23"/>
    </location>
</feature>
<feature type="non-terminal residue" evidence="2">
    <location>
        <position position="88"/>
    </location>
</feature>
<feature type="chain" id="PRO_5030885729" evidence="1">
    <location>
        <begin position="24"/>
        <end position="88"/>
    </location>
</feature>
<gene>
    <name evidence="2" type="ORF">ENJ51_12815</name>
</gene>
<dbReference type="EMBL" id="DRMS01000483">
    <property type="protein sequence ID" value="HFC93683.1"/>
    <property type="molecule type" value="Genomic_DNA"/>
</dbReference>
<evidence type="ECO:0000256" key="1">
    <source>
        <dbReference type="SAM" id="SignalP"/>
    </source>
</evidence>
<reference evidence="2" key="1">
    <citation type="journal article" date="2020" name="mSystems">
        <title>Genome- and Community-Level Interaction Insights into Carbon Utilization and Element Cycling Functions of Hydrothermarchaeota in Hydrothermal Sediment.</title>
        <authorList>
            <person name="Zhou Z."/>
            <person name="Liu Y."/>
            <person name="Xu W."/>
            <person name="Pan J."/>
            <person name="Luo Z.H."/>
            <person name="Li M."/>
        </authorList>
    </citation>
    <scope>NUCLEOTIDE SEQUENCE [LARGE SCALE GENOMIC DNA]</scope>
    <source>
        <strain evidence="2">HyVt-493</strain>
    </source>
</reference>
<comment type="caution">
    <text evidence="2">The sequence shown here is derived from an EMBL/GenBank/DDBJ whole genome shotgun (WGS) entry which is preliminary data.</text>
</comment>
<name>A0A7V2WVZ8_LEUMU</name>
<sequence>MMKNNILKIIIILYCLTPASLWATSNEDDDLSFLPPTITNNADNSESKTKLEQEFKSIEKKQFTFTLDNTLQSTHLKNKTDLVFKLPA</sequence>
<dbReference type="Proteomes" id="UP000885750">
    <property type="component" value="Unassembled WGS sequence"/>
</dbReference>
<organism evidence="2">
    <name type="scientific">Leucothrix mucor</name>
    <dbReference type="NCBI Taxonomy" id="45248"/>
    <lineage>
        <taxon>Bacteria</taxon>
        <taxon>Pseudomonadati</taxon>
        <taxon>Pseudomonadota</taxon>
        <taxon>Gammaproteobacteria</taxon>
        <taxon>Thiotrichales</taxon>
        <taxon>Thiotrichaceae</taxon>
        <taxon>Leucothrix</taxon>
    </lineage>
</organism>
<protein>
    <submittedName>
        <fullName evidence="2">Uncharacterized protein</fullName>
    </submittedName>
</protein>
<accession>A0A7V2WVZ8</accession>
<proteinExistence type="predicted"/>